<dbReference type="Proteomes" id="UP000663829">
    <property type="component" value="Unassembled WGS sequence"/>
</dbReference>
<feature type="region of interest" description="Disordered" evidence="1">
    <location>
        <begin position="220"/>
        <end position="286"/>
    </location>
</feature>
<feature type="region of interest" description="Disordered" evidence="1">
    <location>
        <begin position="449"/>
        <end position="470"/>
    </location>
</feature>
<dbReference type="OrthoDB" id="431588at2759"/>
<dbReference type="PANTHER" id="PTHR21444">
    <property type="entry name" value="COILED-COIL DOMAIN-CONTAINING PROTEIN 180"/>
    <property type="match status" value="1"/>
</dbReference>
<feature type="domain" description="DUF4456" evidence="2">
    <location>
        <begin position="335"/>
        <end position="539"/>
    </location>
</feature>
<feature type="compositionally biased region" description="Low complexity" evidence="1">
    <location>
        <begin position="604"/>
        <end position="617"/>
    </location>
</feature>
<feature type="region of interest" description="Disordered" evidence="1">
    <location>
        <begin position="129"/>
        <end position="153"/>
    </location>
</feature>
<feature type="compositionally biased region" description="Low complexity" evidence="1">
    <location>
        <begin position="269"/>
        <end position="278"/>
    </location>
</feature>
<name>A0A814XKG1_9BILA</name>
<dbReference type="AlphaFoldDB" id="A0A814XKG1"/>
<keyword evidence="5" id="KW-1185">Reference proteome</keyword>
<dbReference type="InterPro" id="IPR027914">
    <property type="entry name" value="DUF4456"/>
</dbReference>
<evidence type="ECO:0000256" key="1">
    <source>
        <dbReference type="SAM" id="MobiDB-lite"/>
    </source>
</evidence>
<evidence type="ECO:0000313" key="3">
    <source>
        <dbReference type="EMBL" id="CAF1217263.1"/>
    </source>
</evidence>
<comment type="caution">
    <text evidence="3">The sequence shown here is derived from an EMBL/GenBank/DDBJ whole genome shotgun (WGS) entry which is preliminary data.</text>
</comment>
<feature type="compositionally biased region" description="Polar residues" evidence="1">
    <location>
        <begin position="618"/>
        <end position="627"/>
    </location>
</feature>
<feature type="compositionally biased region" description="Basic and acidic residues" evidence="1">
    <location>
        <begin position="457"/>
        <end position="470"/>
    </location>
</feature>
<dbReference type="PANTHER" id="PTHR21444:SF14">
    <property type="entry name" value="COILED-COIL DOMAIN-CONTAINING PROTEIN 180"/>
    <property type="match status" value="1"/>
</dbReference>
<feature type="region of interest" description="Disordered" evidence="1">
    <location>
        <begin position="577"/>
        <end position="649"/>
    </location>
</feature>
<dbReference type="EMBL" id="CAJNOQ010009166">
    <property type="protein sequence ID" value="CAF1217263.1"/>
    <property type="molecule type" value="Genomic_DNA"/>
</dbReference>
<evidence type="ECO:0000313" key="5">
    <source>
        <dbReference type="Proteomes" id="UP000663829"/>
    </source>
</evidence>
<evidence type="ECO:0000259" key="2">
    <source>
        <dbReference type="Pfam" id="PF14644"/>
    </source>
</evidence>
<feature type="non-terminal residue" evidence="3">
    <location>
        <position position="1"/>
    </location>
</feature>
<feature type="compositionally biased region" description="Polar residues" evidence="1">
    <location>
        <begin position="247"/>
        <end position="268"/>
    </location>
</feature>
<dbReference type="EMBL" id="CAJOBC010009167">
    <property type="protein sequence ID" value="CAF3980961.1"/>
    <property type="molecule type" value="Genomic_DNA"/>
</dbReference>
<proteinExistence type="predicted"/>
<sequence length="688" mass="79623">FKNHMTDLQFIEITNRWISETQVKIKCEVATNNHQAARLKNMIYSHRDKIDSILNPNLDKQTSNSNEVFSLFRDIVLLTYERALYLKCMNSELMIPATLIQTLKHNGFLNEEELLNDLQREKIHEQSANTLTASTLSRRTSHVSGVSNDNENKSVKFAATPSHKSSPQNIQQQQDDQTISTIKMLLHTNEKQDTSDEIVDPSSKFLNFFLKAYRQIAVSSSTSSTGTKASSKKSLSAAKKRKDESVQDQTQSEQTQPVNGVNKSIKNTQQQQQQQQQQRVLEEDGSKTIVHRERRIKTRDEIYALYCTFGEKKHVGQDFTSKILNILRDSLEGILSHSELYYRDKGSRPVTRPQAISERFEEYAQIMIEKLKNYEEQCCTHHNLSLREFRDLLELFEKTSANMPKIVLEQMLRDAVNQIQSKKQQFDQHLNENLTQFQQQKDKHFDKLRPTLGHPSRKNDLNELNNEEKQRQEKLEHFNKDLRTKTMDDLYNDAQAIFETLARNSEQLFILFDDLLTVDDVHRFKLPSPKQVLPELIRRQQAGLPLDDPEPGPLIERKQGIWPGISLNELIPIERVQTTAQKRDPSQKSSTKIKSSDTETLAEQQQQQQTHNSQQDQGDNTLKTSTTTEKKRVSISQGQVQRRGKEQTVSATVITQKTTLPHIQTQKERDKTYDVCIRSDLRVLNLRN</sequence>
<reference evidence="3" key="1">
    <citation type="submission" date="2021-02" db="EMBL/GenBank/DDBJ databases">
        <authorList>
            <person name="Nowell W R."/>
        </authorList>
    </citation>
    <scope>NUCLEOTIDE SEQUENCE</scope>
</reference>
<feature type="compositionally biased region" description="Low complexity" evidence="1">
    <location>
        <begin position="220"/>
        <end position="237"/>
    </location>
</feature>
<feature type="compositionally biased region" description="Polar residues" evidence="1">
    <location>
        <begin position="587"/>
        <end position="603"/>
    </location>
</feature>
<evidence type="ECO:0000313" key="4">
    <source>
        <dbReference type="EMBL" id="CAF3980961.1"/>
    </source>
</evidence>
<dbReference type="Pfam" id="PF14644">
    <property type="entry name" value="DUF4456"/>
    <property type="match status" value="1"/>
</dbReference>
<dbReference type="Proteomes" id="UP000681722">
    <property type="component" value="Unassembled WGS sequence"/>
</dbReference>
<accession>A0A814XKG1</accession>
<organism evidence="3 5">
    <name type="scientific">Didymodactylos carnosus</name>
    <dbReference type="NCBI Taxonomy" id="1234261"/>
    <lineage>
        <taxon>Eukaryota</taxon>
        <taxon>Metazoa</taxon>
        <taxon>Spiralia</taxon>
        <taxon>Gnathifera</taxon>
        <taxon>Rotifera</taxon>
        <taxon>Eurotatoria</taxon>
        <taxon>Bdelloidea</taxon>
        <taxon>Philodinida</taxon>
        <taxon>Philodinidae</taxon>
        <taxon>Didymodactylos</taxon>
    </lineage>
</organism>
<protein>
    <recommendedName>
        <fullName evidence="2">DUF4456 domain-containing protein</fullName>
    </recommendedName>
</protein>
<gene>
    <name evidence="3" type="ORF">GPM918_LOCUS24513</name>
    <name evidence="4" type="ORF">SRO942_LOCUS24513</name>
</gene>